<accession>A0AAN5DCT2</accession>
<feature type="non-terminal residue" evidence="1">
    <location>
        <position position="115"/>
    </location>
</feature>
<proteinExistence type="predicted"/>
<dbReference type="Proteomes" id="UP001328107">
    <property type="component" value="Unassembled WGS sequence"/>
</dbReference>
<reference evidence="2" key="1">
    <citation type="submission" date="2022-10" db="EMBL/GenBank/DDBJ databases">
        <title>Genome assembly of Pristionchus species.</title>
        <authorList>
            <person name="Yoshida K."/>
            <person name="Sommer R.J."/>
        </authorList>
    </citation>
    <scope>NUCLEOTIDE SEQUENCE [LARGE SCALE GENOMIC DNA]</scope>
    <source>
        <strain evidence="2">RS5460</strain>
    </source>
</reference>
<dbReference type="AlphaFoldDB" id="A0AAN5DCT2"/>
<evidence type="ECO:0000313" key="2">
    <source>
        <dbReference type="Proteomes" id="UP001328107"/>
    </source>
</evidence>
<sequence>VVLALLAEVASRGRFGVSRGRNHLCFVRFRSPHKHFILFSSQSDLHRHYRSTLAYQIYLGAFAILEGTSVIASLGNDSVLSAHPTVSFHSFWNLLGNVEESDSLGIREIFLRSHS</sequence>
<dbReference type="EMBL" id="BTRK01000006">
    <property type="protein sequence ID" value="GMR59499.1"/>
    <property type="molecule type" value="Genomic_DNA"/>
</dbReference>
<gene>
    <name evidence="1" type="ORF">PMAYCL1PPCAC_29694</name>
</gene>
<name>A0AAN5DCT2_9BILA</name>
<organism evidence="1 2">
    <name type="scientific">Pristionchus mayeri</name>
    <dbReference type="NCBI Taxonomy" id="1317129"/>
    <lineage>
        <taxon>Eukaryota</taxon>
        <taxon>Metazoa</taxon>
        <taxon>Ecdysozoa</taxon>
        <taxon>Nematoda</taxon>
        <taxon>Chromadorea</taxon>
        <taxon>Rhabditida</taxon>
        <taxon>Rhabditina</taxon>
        <taxon>Diplogasteromorpha</taxon>
        <taxon>Diplogasteroidea</taxon>
        <taxon>Neodiplogasteridae</taxon>
        <taxon>Pristionchus</taxon>
    </lineage>
</organism>
<protein>
    <submittedName>
        <fullName evidence="1">Uncharacterized protein</fullName>
    </submittedName>
</protein>
<comment type="caution">
    <text evidence="1">The sequence shown here is derived from an EMBL/GenBank/DDBJ whole genome shotgun (WGS) entry which is preliminary data.</text>
</comment>
<evidence type="ECO:0000313" key="1">
    <source>
        <dbReference type="EMBL" id="GMR59499.1"/>
    </source>
</evidence>
<feature type="non-terminal residue" evidence="1">
    <location>
        <position position="1"/>
    </location>
</feature>
<keyword evidence="2" id="KW-1185">Reference proteome</keyword>